<dbReference type="Pfam" id="PF19300">
    <property type="entry name" value="BPD_transp_1_N"/>
    <property type="match status" value="1"/>
</dbReference>
<accession>A0AA97FHJ1</accession>
<keyword evidence="2 7" id="KW-0813">Transport</keyword>
<proteinExistence type="inferred from homology"/>
<dbReference type="KEGG" id="mbet:N8K70_01830"/>
<dbReference type="PROSITE" id="PS50928">
    <property type="entry name" value="ABC_TM1"/>
    <property type="match status" value="1"/>
</dbReference>
<evidence type="ECO:0000313" key="10">
    <source>
        <dbReference type="Proteomes" id="UP001305498"/>
    </source>
</evidence>
<dbReference type="GO" id="GO:0071916">
    <property type="term" value="F:dipeptide transmembrane transporter activity"/>
    <property type="evidence" value="ECO:0007669"/>
    <property type="project" value="TreeGrafter"/>
</dbReference>
<keyword evidence="5 7" id="KW-1133">Transmembrane helix</keyword>
<keyword evidence="4 7" id="KW-0812">Transmembrane</keyword>
<dbReference type="InterPro" id="IPR035906">
    <property type="entry name" value="MetI-like_sf"/>
</dbReference>
<dbReference type="Gene3D" id="1.10.3720.10">
    <property type="entry name" value="MetI-like"/>
    <property type="match status" value="1"/>
</dbReference>
<dbReference type="GO" id="GO:0005886">
    <property type="term" value="C:plasma membrane"/>
    <property type="evidence" value="ECO:0007669"/>
    <property type="project" value="UniProtKB-SubCell"/>
</dbReference>
<evidence type="ECO:0000256" key="3">
    <source>
        <dbReference type="ARBA" id="ARBA00022475"/>
    </source>
</evidence>
<name>A0AA97FHJ1_9MICO</name>
<comment type="subcellular location">
    <subcellularLocation>
        <location evidence="1 7">Cell membrane</location>
        <topology evidence="1 7">Multi-pass membrane protein</topology>
    </subcellularLocation>
</comment>
<dbReference type="CDD" id="cd06261">
    <property type="entry name" value="TM_PBP2"/>
    <property type="match status" value="1"/>
</dbReference>
<evidence type="ECO:0000256" key="4">
    <source>
        <dbReference type="ARBA" id="ARBA00022692"/>
    </source>
</evidence>
<sequence length="309" mass="32447">MISYLAWRVSAGVLVVLAVTTTCFVALHLSGDPVLMLVPAGAPPEVIENTRRALGFDRPFLVQFGTFVAQAFTGRFPDSIVTGGPALELVLSRVPATVDLAIAATVLGLVVGLLLGYLAGSVRNPVVRGAATAVTSLLQATPSFFIAVVAVLVVAVNLRLLPTGGAGTPAQLILPSTVLALSIAPSIARVFRGTLVEVRREDYVFALRTRGVRESRVLARHILPNSALPLVTVLGMEFGSLLGGTVIVEQIFSWPGVGRLIVDSIFQRDFPVVLAGVVFLSAALAVLNIVVDLVYVAIDPRVRLSGGAR</sequence>
<dbReference type="PANTHER" id="PTHR43163">
    <property type="entry name" value="DIPEPTIDE TRANSPORT SYSTEM PERMEASE PROTEIN DPPB-RELATED"/>
    <property type="match status" value="1"/>
</dbReference>
<evidence type="ECO:0000256" key="1">
    <source>
        <dbReference type="ARBA" id="ARBA00004651"/>
    </source>
</evidence>
<dbReference type="PANTHER" id="PTHR43163:SF6">
    <property type="entry name" value="DIPEPTIDE TRANSPORT SYSTEM PERMEASE PROTEIN DPPB-RELATED"/>
    <property type="match status" value="1"/>
</dbReference>
<dbReference type="InterPro" id="IPR045621">
    <property type="entry name" value="BPD_transp_1_N"/>
</dbReference>
<dbReference type="RefSeq" id="WP_317139913.1">
    <property type="nucleotide sequence ID" value="NZ_CP118157.1"/>
</dbReference>
<feature type="transmembrane region" description="Helical" evidence="7">
    <location>
        <begin position="7"/>
        <end position="29"/>
    </location>
</feature>
<feature type="transmembrane region" description="Helical" evidence="7">
    <location>
        <begin position="100"/>
        <end position="119"/>
    </location>
</feature>
<feature type="transmembrane region" description="Helical" evidence="7">
    <location>
        <begin position="227"/>
        <end position="252"/>
    </location>
</feature>
<feature type="transmembrane region" description="Helical" evidence="7">
    <location>
        <begin position="140"/>
        <end position="160"/>
    </location>
</feature>
<evidence type="ECO:0000256" key="2">
    <source>
        <dbReference type="ARBA" id="ARBA00022448"/>
    </source>
</evidence>
<dbReference type="Proteomes" id="UP001305498">
    <property type="component" value="Chromosome"/>
</dbReference>
<dbReference type="AlphaFoldDB" id="A0AA97FHJ1"/>
<comment type="similarity">
    <text evidence="7">Belongs to the binding-protein-dependent transport system permease family.</text>
</comment>
<dbReference type="SUPFAM" id="SSF161098">
    <property type="entry name" value="MetI-like"/>
    <property type="match status" value="1"/>
</dbReference>
<protein>
    <submittedName>
        <fullName evidence="9">ABC transporter permease</fullName>
    </submittedName>
</protein>
<gene>
    <name evidence="9" type="ORF">N8K70_01830</name>
</gene>
<evidence type="ECO:0000256" key="6">
    <source>
        <dbReference type="ARBA" id="ARBA00023136"/>
    </source>
</evidence>
<feature type="domain" description="ABC transmembrane type-1" evidence="8">
    <location>
        <begin position="94"/>
        <end position="291"/>
    </location>
</feature>
<evidence type="ECO:0000259" key="8">
    <source>
        <dbReference type="PROSITE" id="PS50928"/>
    </source>
</evidence>
<keyword evidence="10" id="KW-1185">Reference proteome</keyword>
<reference evidence="9 10" key="1">
    <citation type="submission" date="2023-02" db="EMBL/GenBank/DDBJ databases">
        <title>Microbacterium betulae sp. nov., isolated from birch wood.</title>
        <authorList>
            <person name="Pasciak M."/>
            <person name="Pawlik K.J."/>
            <person name="Martynowski D."/>
            <person name="Laczmanski L."/>
            <person name="Ciekot J."/>
            <person name="Szponar B."/>
            <person name="Wojcik-Fatla A."/>
            <person name="Mackiewicz B."/>
            <person name="Farian E."/>
            <person name="Cholewa G."/>
            <person name="Cholewa A."/>
            <person name="Dutkiewicz J."/>
        </authorList>
    </citation>
    <scope>NUCLEOTIDE SEQUENCE [LARGE SCALE GENOMIC DNA]</scope>
    <source>
        <strain evidence="9 10">AB</strain>
    </source>
</reference>
<feature type="transmembrane region" description="Helical" evidence="7">
    <location>
        <begin position="172"/>
        <end position="191"/>
    </location>
</feature>
<evidence type="ECO:0000256" key="5">
    <source>
        <dbReference type="ARBA" id="ARBA00022989"/>
    </source>
</evidence>
<evidence type="ECO:0000256" key="7">
    <source>
        <dbReference type="RuleBase" id="RU363032"/>
    </source>
</evidence>
<feature type="transmembrane region" description="Helical" evidence="7">
    <location>
        <begin position="272"/>
        <end position="298"/>
    </location>
</feature>
<dbReference type="EMBL" id="CP118157">
    <property type="protein sequence ID" value="WOF23441.1"/>
    <property type="molecule type" value="Genomic_DNA"/>
</dbReference>
<evidence type="ECO:0000313" key="9">
    <source>
        <dbReference type="EMBL" id="WOF23441.1"/>
    </source>
</evidence>
<keyword evidence="6 7" id="KW-0472">Membrane</keyword>
<keyword evidence="3" id="KW-1003">Cell membrane</keyword>
<dbReference type="InterPro" id="IPR000515">
    <property type="entry name" value="MetI-like"/>
</dbReference>
<dbReference type="Pfam" id="PF00528">
    <property type="entry name" value="BPD_transp_1"/>
    <property type="match status" value="1"/>
</dbReference>
<organism evidence="9 10">
    <name type="scientific">Microbacterium betulae</name>
    <dbReference type="NCBI Taxonomy" id="2981139"/>
    <lineage>
        <taxon>Bacteria</taxon>
        <taxon>Bacillati</taxon>
        <taxon>Actinomycetota</taxon>
        <taxon>Actinomycetes</taxon>
        <taxon>Micrococcales</taxon>
        <taxon>Microbacteriaceae</taxon>
        <taxon>Microbacterium</taxon>
    </lineage>
</organism>